<evidence type="ECO:0000313" key="3">
    <source>
        <dbReference type="Proteomes" id="UP001153076"/>
    </source>
</evidence>
<feature type="compositionally biased region" description="Polar residues" evidence="1">
    <location>
        <begin position="147"/>
        <end position="156"/>
    </location>
</feature>
<dbReference type="AlphaFoldDB" id="A0A9Q1JGE2"/>
<reference evidence="2" key="1">
    <citation type="submission" date="2022-04" db="EMBL/GenBank/DDBJ databases">
        <title>Carnegiea gigantea Genome sequencing and assembly v2.</title>
        <authorList>
            <person name="Copetti D."/>
            <person name="Sanderson M.J."/>
            <person name="Burquez A."/>
            <person name="Wojciechowski M.F."/>
        </authorList>
    </citation>
    <scope>NUCLEOTIDE SEQUENCE</scope>
    <source>
        <strain evidence="2">SGP5-SGP5p</strain>
        <tissue evidence="2">Aerial part</tissue>
    </source>
</reference>
<feature type="region of interest" description="Disordered" evidence="1">
    <location>
        <begin position="86"/>
        <end position="187"/>
    </location>
</feature>
<accession>A0A9Q1JGE2</accession>
<dbReference type="Proteomes" id="UP001153076">
    <property type="component" value="Unassembled WGS sequence"/>
</dbReference>
<feature type="compositionally biased region" description="Basic and acidic residues" evidence="1">
    <location>
        <begin position="112"/>
        <end position="133"/>
    </location>
</feature>
<feature type="compositionally biased region" description="Polar residues" evidence="1">
    <location>
        <begin position="172"/>
        <end position="187"/>
    </location>
</feature>
<feature type="compositionally biased region" description="Low complexity" evidence="1">
    <location>
        <begin position="157"/>
        <end position="171"/>
    </location>
</feature>
<keyword evidence="3" id="KW-1185">Reference proteome</keyword>
<comment type="caution">
    <text evidence="2">The sequence shown here is derived from an EMBL/GenBank/DDBJ whole genome shotgun (WGS) entry which is preliminary data.</text>
</comment>
<feature type="compositionally biased region" description="Basic and acidic residues" evidence="1">
    <location>
        <begin position="50"/>
        <end position="63"/>
    </location>
</feature>
<sequence length="187" mass="20940">MDTDGEADGDVPRLLRKKEKPIKVDEHTDFKKLKWQVGMTFGTVQGFKDAISRRKDPHEDPNKAGRLTRHGRQMVCTNYKSVVHNKKGCPEPAWSTHGNPPPQKRQRGRPRKQYELFNELREQGAAATRDKGGSRGKRGRRRSASSEPQSMIDQGQSLISSQASVATSSSQPFVSSPQTRIQLSCSL</sequence>
<organism evidence="2 3">
    <name type="scientific">Carnegiea gigantea</name>
    <dbReference type="NCBI Taxonomy" id="171969"/>
    <lineage>
        <taxon>Eukaryota</taxon>
        <taxon>Viridiplantae</taxon>
        <taxon>Streptophyta</taxon>
        <taxon>Embryophyta</taxon>
        <taxon>Tracheophyta</taxon>
        <taxon>Spermatophyta</taxon>
        <taxon>Magnoliopsida</taxon>
        <taxon>eudicotyledons</taxon>
        <taxon>Gunneridae</taxon>
        <taxon>Pentapetalae</taxon>
        <taxon>Caryophyllales</taxon>
        <taxon>Cactineae</taxon>
        <taxon>Cactaceae</taxon>
        <taxon>Cactoideae</taxon>
        <taxon>Echinocereeae</taxon>
        <taxon>Carnegiea</taxon>
    </lineage>
</organism>
<feature type="compositionally biased region" description="Basic residues" evidence="1">
    <location>
        <begin position="134"/>
        <end position="143"/>
    </location>
</feature>
<dbReference type="OrthoDB" id="125347at2759"/>
<name>A0A9Q1JGE2_9CARY</name>
<feature type="region of interest" description="Disordered" evidence="1">
    <location>
        <begin position="48"/>
        <end position="73"/>
    </location>
</feature>
<gene>
    <name evidence="2" type="ORF">Cgig2_012607</name>
</gene>
<evidence type="ECO:0000313" key="2">
    <source>
        <dbReference type="EMBL" id="KAJ8423752.1"/>
    </source>
</evidence>
<protein>
    <submittedName>
        <fullName evidence="2">Uncharacterized protein</fullName>
    </submittedName>
</protein>
<proteinExistence type="predicted"/>
<evidence type="ECO:0000256" key="1">
    <source>
        <dbReference type="SAM" id="MobiDB-lite"/>
    </source>
</evidence>
<dbReference type="EMBL" id="JAKOGI010001876">
    <property type="protein sequence ID" value="KAJ8423752.1"/>
    <property type="molecule type" value="Genomic_DNA"/>
</dbReference>